<reference evidence="1 2" key="1">
    <citation type="journal article" date="2019" name="Environ. Microbiol.">
        <title>Species interactions and distinct microbial communities in high Arctic permafrost affected cryosols are associated with the CH4 and CO2 gas fluxes.</title>
        <authorList>
            <person name="Altshuler I."/>
            <person name="Hamel J."/>
            <person name="Turney S."/>
            <person name="Magnuson E."/>
            <person name="Levesque R."/>
            <person name="Greer C."/>
            <person name="Whyte L.G."/>
        </authorList>
    </citation>
    <scope>NUCLEOTIDE SEQUENCE [LARGE SCALE GENOMIC DNA]</scope>
    <source>
        <strain evidence="1 2">S9.3A</strain>
    </source>
</reference>
<dbReference type="AlphaFoldDB" id="A0A502CI65"/>
<organism evidence="1 2">
    <name type="scientific">Pedococcus bigeumensis</name>
    <dbReference type="NCBI Taxonomy" id="433644"/>
    <lineage>
        <taxon>Bacteria</taxon>
        <taxon>Bacillati</taxon>
        <taxon>Actinomycetota</taxon>
        <taxon>Actinomycetes</taxon>
        <taxon>Micrococcales</taxon>
        <taxon>Intrasporangiaceae</taxon>
        <taxon>Pedococcus</taxon>
    </lineage>
</organism>
<gene>
    <name evidence="1" type="ORF">EAH86_19235</name>
</gene>
<dbReference type="EMBL" id="RCZM01000008">
    <property type="protein sequence ID" value="TPG12877.1"/>
    <property type="molecule type" value="Genomic_DNA"/>
</dbReference>
<keyword evidence="2" id="KW-1185">Reference proteome</keyword>
<name>A0A502CI65_9MICO</name>
<dbReference type="RefSeq" id="WP_140743758.1">
    <property type="nucleotide sequence ID" value="NZ_RCZM01000008.1"/>
</dbReference>
<dbReference type="OrthoDB" id="5196417at2"/>
<protein>
    <submittedName>
        <fullName evidence="1">Uncharacterized protein</fullName>
    </submittedName>
</protein>
<evidence type="ECO:0000313" key="2">
    <source>
        <dbReference type="Proteomes" id="UP000317722"/>
    </source>
</evidence>
<accession>A0A502CI65</accession>
<dbReference type="Proteomes" id="UP000317722">
    <property type="component" value="Unassembled WGS sequence"/>
</dbReference>
<sequence length="89" mass="10123">MLSDAWYDTNYQYANDPAGQTIQCDGRWHVNRFTVKLVDHPFGTDYVSGKLAKGAAWVQFCVFDSSATDDNFPTGFAYDYSWKTVIAQH</sequence>
<evidence type="ECO:0000313" key="1">
    <source>
        <dbReference type="EMBL" id="TPG12877.1"/>
    </source>
</evidence>
<comment type="caution">
    <text evidence="1">The sequence shown here is derived from an EMBL/GenBank/DDBJ whole genome shotgun (WGS) entry which is preliminary data.</text>
</comment>
<proteinExistence type="predicted"/>